<dbReference type="OrthoDB" id="248468at2157"/>
<evidence type="ECO:0000313" key="3">
    <source>
        <dbReference type="Proteomes" id="UP000199370"/>
    </source>
</evidence>
<feature type="transmembrane region" description="Helical" evidence="1">
    <location>
        <begin position="103"/>
        <end position="121"/>
    </location>
</feature>
<feature type="transmembrane region" description="Helical" evidence="1">
    <location>
        <begin position="71"/>
        <end position="91"/>
    </location>
</feature>
<dbReference type="RefSeq" id="WP_089733253.1">
    <property type="nucleotide sequence ID" value="NZ_FNIA01000009.1"/>
</dbReference>
<keyword evidence="1" id="KW-1133">Transmembrane helix</keyword>
<sequence>MTDGGDGDREVVTDGGYEVTSWEPRTHLDRFAVLVYGGIVRSAHWAVVLLALATFTAQLGLVVYGISVRPTLGILTAASILPALVIVGAIWRTNPTGRDPIGPLAVTFLLSVLFASFAAVANSALRSVIAAVLPSTPLFPITLVVFFFLVVGPVEETVKWLSVRVYAYNGDQFDAVIDGAVYGAVAGLGFATIENALYITQAVIQAASVSTSASLAGAVETATARSFVGPGHVLYSAIAGYYLGLAKFSDDHWGPIVVKGFLVAAAIHATYNTLVTVVGFGAAPFVGGSLGFIGFVFAFEGVVGYVLYRKLSKYNRHYRAGATHANG</sequence>
<dbReference type="GO" id="GO:0008233">
    <property type="term" value="F:peptidase activity"/>
    <property type="evidence" value="ECO:0007669"/>
    <property type="project" value="InterPro"/>
</dbReference>
<feature type="transmembrane region" description="Helical" evidence="1">
    <location>
        <begin position="43"/>
        <end position="64"/>
    </location>
</feature>
<evidence type="ECO:0000256" key="1">
    <source>
        <dbReference type="SAM" id="Phobius"/>
    </source>
</evidence>
<feature type="transmembrane region" description="Helical" evidence="1">
    <location>
        <begin position="289"/>
        <end position="308"/>
    </location>
</feature>
<dbReference type="STRING" id="996166.SAMN05192554_10950"/>
<protein>
    <submittedName>
        <fullName evidence="2">Membrane proteinase PrsW, cleaves anti-sigma factor RsiW, M82 family</fullName>
    </submittedName>
</protein>
<dbReference type="AlphaFoldDB" id="A0A1G9WZA5"/>
<dbReference type="Pfam" id="PF13367">
    <property type="entry name" value="PrsW-protease"/>
    <property type="match status" value="1"/>
</dbReference>
<keyword evidence="1" id="KW-0472">Membrane</keyword>
<keyword evidence="1" id="KW-0812">Transmembrane</keyword>
<keyword evidence="3" id="KW-1185">Reference proteome</keyword>
<organism evidence="2 3">
    <name type="scientific">Haloarchaeobius iranensis</name>
    <dbReference type="NCBI Taxonomy" id="996166"/>
    <lineage>
        <taxon>Archaea</taxon>
        <taxon>Methanobacteriati</taxon>
        <taxon>Methanobacteriota</taxon>
        <taxon>Stenosarchaea group</taxon>
        <taxon>Halobacteria</taxon>
        <taxon>Halobacteriales</taxon>
        <taxon>Halorubellaceae</taxon>
        <taxon>Haloarchaeobius</taxon>
    </lineage>
</organism>
<name>A0A1G9WZA5_9EURY</name>
<dbReference type="PANTHER" id="PTHR36844:SF1">
    <property type="entry name" value="PROTEASE PRSW"/>
    <property type="match status" value="1"/>
</dbReference>
<dbReference type="Proteomes" id="UP000199370">
    <property type="component" value="Unassembled WGS sequence"/>
</dbReference>
<gene>
    <name evidence="2" type="ORF">SAMN05192554_10950</name>
</gene>
<reference evidence="2 3" key="1">
    <citation type="submission" date="2016-10" db="EMBL/GenBank/DDBJ databases">
        <authorList>
            <person name="de Groot N.N."/>
        </authorList>
    </citation>
    <scope>NUCLEOTIDE SEQUENCE [LARGE SCALE GENOMIC DNA]</scope>
    <source>
        <strain evidence="3">EB21,IBRC-M 10013,KCTC 4048</strain>
    </source>
</reference>
<dbReference type="EMBL" id="FNIA01000009">
    <property type="protein sequence ID" value="SDM89506.1"/>
    <property type="molecule type" value="Genomic_DNA"/>
</dbReference>
<feature type="transmembrane region" description="Helical" evidence="1">
    <location>
        <begin position="261"/>
        <end position="283"/>
    </location>
</feature>
<evidence type="ECO:0000313" key="2">
    <source>
        <dbReference type="EMBL" id="SDM89506.1"/>
    </source>
</evidence>
<dbReference type="PANTHER" id="PTHR36844">
    <property type="entry name" value="PROTEASE PRSW"/>
    <property type="match status" value="1"/>
</dbReference>
<proteinExistence type="predicted"/>
<feature type="transmembrane region" description="Helical" evidence="1">
    <location>
        <begin position="128"/>
        <end position="151"/>
    </location>
</feature>
<dbReference type="InterPro" id="IPR026898">
    <property type="entry name" value="PrsW"/>
</dbReference>
<accession>A0A1G9WZA5</accession>